<feature type="chain" id="PRO_5015005708" evidence="1">
    <location>
        <begin position="19"/>
        <end position="70"/>
    </location>
</feature>
<protein>
    <submittedName>
        <fullName evidence="2">Putative secreted protein</fullName>
    </submittedName>
</protein>
<accession>A0A2M4D8G0</accession>
<keyword evidence="1" id="KW-0732">Signal</keyword>
<evidence type="ECO:0000256" key="1">
    <source>
        <dbReference type="SAM" id="SignalP"/>
    </source>
</evidence>
<organism evidence="2">
    <name type="scientific">Anopheles darlingi</name>
    <name type="common">Mosquito</name>
    <dbReference type="NCBI Taxonomy" id="43151"/>
    <lineage>
        <taxon>Eukaryota</taxon>
        <taxon>Metazoa</taxon>
        <taxon>Ecdysozoa</taxon>
        <taxon>Arthropoda</taxon>
        <taxon>Hexapoda</taxon>
        <taxon>Insecta</taxon>
        <taxon>Pterygota</taxon>
        <taxon>Neoptera</taxon>
        <taxon>Endopterygota</taxon>
        <taxon>Diptera</taxon>
        <taxon>Nematocera</taxon>
        <taxon>Culicoidea</taxon>
        <taxon>Culicidae</taxon>
        <taxon>Anophelinae</taxon>
        <taxon>Anopheles</taxon>
    </lineage>
</organism>
<dbReference type="AlphaFoldDB" id="A0A2M4D8G0"/>
<proteinExistence type="predicted"/>
<dbReference type="EMBL" id="GGFL01009696">
    <property type="protein sequence ID" value="MBW73874.1"/>
    <property type="molecule type" value="Transcribed_RNA"/>
</dbReference>
<reference evidence="2" key="1">
    <citation type="submission" date="2018-01" db="EMBL/GenBank/DDBJ databases">
        <title>An insight into the sialome of Amazonian anophelines.</title>
        <authorList>
            <person name="Ribeiro J.M."/>
            <person name="Scarpassa V."/>
            <person name="Calvo E."/>
        </authorList>
    </citation>
    <scope>NUCLEOTIDE SEQUENCE</scope>
</reference>
<feature type="signal peptide" evidence="1">
    <location>
        <begin position="1"/>
        <end position="18"/>
    </location>
</feature>
<name>A0A2M4D8G0_ANODA</name>
<evidence type="ECO:0000313" key="2">
    <source>
        <dbReference type="EMBL" id="MBW73874.1"/>
    </source>
</evidence>
<sequence length="70" mass="8343">MLSCFFCIASCFDQISLASTNYTQISIKSVGIIRSDHSGFQWKYHHFYWLYKWPNKPTHWVRETNGKPHC</sequence>